<dbReference type="GO" id="GO:0015074">
    <property type="term" value="P:DNA integration"/>
    <property type="evidence" value="ECO:0007669"/>
    <property type="project" value="InterPro"/>
</dbReference>
<proteinExistence type="inferred from homology"/>
<feature type="domain" description="Tyr recombinase" evidence="4">
    <location>
        <begin position="107"/>
        <end position="307"/>
    </location>
</feature>
<dbReference type="PANTHER" id="PTHR30349:SF41">
    <property type="entry name" value="INTEGRASE_RECOMBINASE PROTEIN MJ0367-RELATED"/>
    <property type="match status" value="1"/>
</dbReference>
<keyword evidence="6" id="KW-1185">Reference proteome</keyword>
<dbReference type="PROSITE" id="PS51898">
    <property type="entry name" value="TYR_RECOMBINASE"/>
    <property type="match status" value="1"/>
</dbReference>
<gene>
    <name evidence="5" type="ORF">ELQ35_20125</name>
</gene>
<dbReference type="InterPro" id="IPR050090">
    <property type="entry name" value="Tyrosine_recombinase_XerCD"/>
</dbReference>
<name>A0A3S0VER4_9BACI</name>
<evidence type="ECO:0000313" key="5">
    <source>
        <dbReference type="EMBL" id="RUQ25498.1"/>
    </source>
</evidence>
<dbReference type="SUPFAM" id="SSF56349">
    <property type="entry name" value="DNA breaking-rejoining enzymes"/>
    <property type="match status" value="1"/>
</dbReference>
<evidence type="ECO:0000259" key="4">
    <source>
        <dbReference type="PROSITE" id="PS51898"/>
    </source>
</evidence>
<reference evidence="5 6" key="1">
    <citation type="submission" date="2018-12" db="EMBL/GenBank/DDBJ databases">
        <title>Bacillus chawlae sp. nov., Bacillus glennii sp. nov., and Bacillus saganii sp. nov. Isolated from the Vehicle Assembly Building at Kennedy Space Center where the Viking Spacecraft were Assembled.</title>
        <authorList>
            <person name="Seuylemezian A."/>
            <person name="Vaishampayan P."/>
        </authorList>
    </citation>
    <scope>NUCLEOTIDE SEQUENCE [LARGE SCALE GENOMIC DNA]</scope>
    <source>
        <strain evidence="5 6">L5</strain>
    </source>
</reference>
<dbReference type="AlphaFoldDB" id="A0A3S0VER4"/>
<dbReference type="InterPro" id="IPR002104">
    <property type="entry name" value="Integrase_catalytic"/>
</dbReference>
<accession>A0A3S0VER4</accession>
<dbReference type="EMBL" id="RYZZ01000041">
    <property type="protein sequence ID" value="RUQ25498.1"/>
    <property type="molecule type" value="Genomic_DNA"/>
</dbReference>
<dbReference type="RefSeq" id="WP_126866971.1">
    <property type="nucleotide sequence ID" value="NZ_RYZZ01000041.1"/>
</dbReference>
<dbReference type="InterPro" id="IPR013762">
    <property type="entry name" value="Integrase-like_cat_sf"/>
</dbReference>
<protein>
    <submittedName>
        <fullName evidence="5">Integrase</fullName>
    </submittedName>
</protein>
<evidence type="ECO:0000256" key="3">
    <source>
        <dbReference type="ARBA" id="ARBA00023172"/>
    </source>
</evidence>
<keyword evidence="2" id="KW-0238">DNA-binding</keyword>
<dbReference type="Gene3D" id="1.10.443.10">
    <property type="entry name" value="Intergrase catalytic core"/>
    <property type="match status" value="1"/>
</dbReference>
<evidence type="ECO:0000256" key="1">
    <source>
        <dbReference type="ARBA" id="ARBA00008857"/>
    </source>
</evidence>
<dbReference type="GO" id="GO:0006310">
    <property type="term" value="P:DNA recombination"/>
    <property type="evidence" value="ECO:0007669"/>
    <property type="project" value="UniProtKB-KW"/>
</dbReference>
<dbReference type="GO" id="GO:0003677">
    <property type="term" value="F:DNA binding"/>
    <property type="evidence" value="ECO:0007669"/>
    <property type="project" value="UniProtKB-KW"/>
</dbReference>
<sequence length="328" mass="38316">MSEIIYEGPFKNHIQNHVELKKAIGYKYDTDSHHLKRFDRFTMEKYPHATDLTKEIVLDWCSKKPYEGQANLCSRASVIRQFGKYLDSIEVKAYIIPKGYFPTGEQYIPYIYTVDELKGFFAETEKCKFCYECPNRHLIMPVFFRMIYMCGLRVSEARLLKVADVDLENGILTINHSKKDNSRLVPMSVSLTERCRLYSKAVHPYPKAEDYFFPALDGKPMTAGNVYKNFRRFLWNAGISHGGRGLGPRIHDFRHTYAVHCLKKWTEQEKELTAYLPVLKTYMGHDSFEETAYYLRLTADVFPKITLKLETRYPGIIPQLEGYTNETD</sequence>
<organism evidence="5 6">
    <name type="scientific">Peribacillus cavernae</name>
    <dbReference type="NCBI Taxonomy" id="1674310"/>
    <lineage>
        <taxon>Bacteria</taxon>
        <taxon>Bacillati</taxon>
        <taxon>Bacillota</taxon>
        <taxon>Bacilli</taxon>
        <taxon>Bacillales</taxon>
        <taxon>Bacillaceae</taxon>
        <taxon>Peribacillus</taxon>
    </lineage>
</organism>
<keyword evidence="3" id="KW-0233">DNA recombination</keyword>
<dbReference type="OrthoDB" id="9766545at2"/>
<comment type="similarity">
    <text evidence="1">Belongs to the 'phage' integrase family.</text>
</comment>
<dbReference type="PANTHER" id="PTHR30349">
    <property type="entry name" value="PHAGE INTEGRASE-RELATED"/>
    <property type="match status" value="1"/>
</dbReference>
<dbReference type="InterPro" id="IPR011010">
    <property type="entry name" value="DNA_brk_join_enz"/>
</dbReference>
<dbReference type="Pfam" id="PF00589">
    <property type="entry name" value="Phage_integrase"/>
    <property type="match status" value="1"/>
</dbReference>
<evidence type="ECO:0000256" key="2">
    <source>
        <dbReference type="ARBA" id="ARBA00023125"/>
    </source>
</evidence>
<comment type="caution">
    <text evidence="5">The sequence shown here is derived from an EMBL/GenBank/DDBJ whole genome shotgun (WGS) entry which is preliminary data.</text>
</comment>
<dbReference type="Proteomes" id="UP000267430">
    <property type="component" value="Unassembled WGS sequence"/>
</dbReference>
<evidence type="ECO:0000313" key="6">
    <source>
        <dbReference type="Proteomes" id="UP000267430"/>
    </source>
</evidence>